<dbReference type="AlphaFoldDB" id="B1B531"/>
<evidence type="ECO:0000256" key="1">
    <source>
        <dbReference type="SAM" id="SignalP"/>
    </source>
</evidence>
<sequence>MKFVYAVVALCLVLYLAVESDALGSDAQSHNNERRMRQCLNKYTERIQILVESVHHDLQECGHCLLESRACKPKGECGEVLHDRHDDH</sequence>
<dbReference type="EMBL" id="AB359055">
    <property type="protein sequence ID" value="BAG12071.1"/>
    <property type="molecule type" value="mRNA"/>
</dbReference>
<name>B1B531_ASCSS</name>
<accession>B1B531</accession>
<gene>
    <name evidence="2" type="primary">VBP-88</name>
</gene>
<feature type="chain" id="PRO_5002761561" evidence="1">
    <location>
        <begin position="23"/>
        <end position="88"/>
    </location>
</feature>
<evidence type="ECO:0000313" key="2">
    <source>
        <dbReference type="EMBL" id="BAG12071.1"/>
    </source>
</evidence>
<protein>
    <submittedName>
        <fullName evidence="2">Truncated form of vanadium binding protein</fullName>
    </submittedName>
</protein>
<organism evidence="2">
    <name type="scientific">Ascidia sydneiensis samea</name>
    <name type="common">Vanadium-rich ascidian</name>
    <dbReference type="NCBI Taxonomy" id="79730"/>
    <lineage>
        <taxon>Eukaryota</taxon>
        <taxon>Metazoa</taxon>
        <taxon>Chordata</taxon>
        <taxon>Tunicata</taxon>
        <taxon>Ascidiacea</taxon>
        <taxon>Phlebobranchia</taxon>
        <taxon>Ascidiidae</taxon>
        <taxon>Ascidia</taxon>
    </lineage>
</organism>
<reference evidence="2" key="1">
    <citation type="submission" date="2007-08" db="EMBL/GenBank/DDBJ databases">
        <title>Characterization of a novel vanadium-binding protein (VBP-129) from blood plasma of the vanadium-rich ascidian Ascidia sydneiensis samea.</title>
        <authorList>
            <person name="Yoshihara M."/>
            <person name="Ueki T."/>
            <person name="Yamaguchi N."/>
            <person name="Kamino K."/>
            <person name="Michibata H."/>
        </authorList>
    </citation>
    <scope>NUCLEOTIDE SEQUENCE</scope>
</reference>
<keyword evidence="1" id="KW-0732">Signal</keyword>
<proteinExistence type="evidence at transcript level"/>
<feature type="signal peptide" evidence="1">
    <location>
        <begin position="1"/>
        <end position="22"/>
    </location>
</feature>